<organism evidence="9 10">
    <name type="scientific">Petrolisthes manimaculis</name>
    <dbReference type="NCBI Taxonomy" id="1843537"/>
    <lineage>
        <taxon>Eukaryota</taxon>
        <taxon>Metazoa</taxon>
        <taxon>Ecdysozoa</taxon>
        <taxon>Arthropoda</taxon>
        <taxon>Crustacea</taxon>
        <taxon>Multicrustacea</taxon>
        <taxon>Malacostraca</taxon>
        <taxon>Eumalacostraca</taxon>
        <taxon>Eucarida</taxon>
        <taxon>Decapoda</taxon>
        <taxon>Pleocyemata</taxon>
        <taxon>Anomura</taxon>
        <taxon>Galatheoidea</taxon>
        <taxon>Porcellanidae</taxon>
        <taxon>Petrolisthes</taxon>
    </lineage>
</organism>
<keyword evidence="10" id="KW-1185">Reference proteome</keyword>
<evidence type="ECO:0000256" key="1">
    <source>
        <dbReference type="ARBA" id="ARBA00004651"/>
    </source>
</evidence>
<evidence type="ECO:0000256" key="5">
    <source>
        <dbReference type="ARBA" id="ARBA00023136"/>
    </source>
</evidence>
<evidence type="ECO:0000313" key="10">
    <source>
        <dbReference type="Proteomes" id="UP001292094"/>
    </source>
</evidence>
<evidence type="ECO:0000256" key="3">
    <source>
        <dbReference type="ARBA" id="ARBA00022692"/>
    </source>
</evidence>
<comment type="subcellular location">
    <subcellularLocation>
        <location evidence="1">Cell membrane</location>
        <topology evidence="1">Multi-pass membrane protein</topology>
    </subcellularLocation>
</comment>
<reference evidence="9" key="1">
    <citation type="submission" date="2023-11" db="EMBL/GenBank/DDBJ databases">
        <title>Genome assemblies of two species of porcelain crab, Petrolisthes cinctipes and Petrolisthes manimaculis (Anomura: Porcellanidae).</title>
        <authorList>
            <person name="Angst P."/>
        </authorList>
    </citation>
    <scope>NUCLEOTIDE SEQUENCE</scope>
    <source>
        <strain evidence="9">PB745_02</strain>
        <tissue evidence="9">Gill</tissue>
    </source>
</reference>
<keyword evidence="5 7" id="KW-0472">Membrane</keyword>
<dbReference type="EMBL" id="JAWZYT010000982">
    <property type="protein sequence ID" value="KAK4316840.1"/>
    <property type="molecule type" value="Genomic_DNA"/>
</dbReference>
<evidence type="ECO:0000256" key="2">
    <source>
        <dbReference type="ARBA" id="ARBA00022475"/>
    </source>
</evidence>
<keyword evidence="2" id="KW-1003">Cell membrane</keyword>
<evidence type="ECO:0000256" key="6">
    <source>
        <dbReference type="SAM" id="MobiDB-lite"/>
    </source>
</evidence>
<evidence type="ECO:0000256" key="7">
    <source>
        <dbReference type="SAM" id="Phobius"/>
    </source>
</evidence>
<dbReference type="Pfam" id="PF08395">
    <property type="entry name" value="7tm_7"/>
    <property type="match status" value="1"/>
</dbReference>
<keyword evidence="4 7" id="KW-1133">Transmembrane helix</keyword>
<comment type="caution">
    <text evidence="9">The sequence shown here is derived from an EMBL/GenBank/DDBJ whole genome shotgun (WGS) entry which is preliminary data.</text>
</comment>
<proteinExistence type="predicted"/>
<dbReference type="AlphaFoldDB" id="A0AAE1PZU3"/>
<sequence>MKGTNLLRVAIFILQIIGGFPFKRVTEKPINVKVRGKEAWGEDGRGGRRTRKDSPNNKNNTNKMDMVCVNDKANSNNSGTLRQQAKKSSLNNNNNNNNSITTSITTVATTKYYQPSTWWKLWSYLVSLSLLCFITLVIYELTFAKLNDESSTTFLAVILSDQEIFENVLYYFTASFTLMMFFTTVYLEKLFYRSVKLSLAKHFYRNFTSRVLPDLTDNGVSIYEALSLTTHWISEEKISPIERVEEGICDNVTEVFQDRKGVNEGGIYDLVHSDNNSEIQQDKQLLKGTREMLLRIHALHRLCLQYLALPVLLLTFSSVCQSIVSVYFISIYFSNGSDLRQVQLFFFTVLYCLPLLLFLNIPVMLQTEVDDVRVLLQILLHRHQHDSQTKAEIREVLEVVGEWPGFNICRVFTLDRARLVDVSSFVVTYLIILLQFRITEMN</sequence>
<feature type="transmembrane region" description="Helical" evidence="7">
    <location>
        <begin position="121"/>
        <end position="139"/>
    </location>
</feature>
<feature type="transmembrane region" description="Helical" evidence="7">
    <location>
        <begin position="306"/>
        <end position="332"/>
    </location>
</feature>
<dbReference type="GO" id="GO:0005886">
    <property type="term" value="C:plasma membrane"/>
    <property type="evidence" value="ECO:0007669"/>
    <property type="project" value="UniProtKB-SubCell"/>
</dbReference>
<feature type="transmembrane region" description="Helical" evidence="7">
    <location>
        <begin position="419"/>
        <end position="438"/>
    </location>
</feature>
<keyword evidence="3 7" id="KW-0812">Transmembrane</keyword>
<gene>
    <name evidence="9" type="ORF">Pmani_012040</name>
</gene>
<evidence type="ECO:0000256" key="4">
    <source>
        <dbReference type="ARBA" id="ARBA00022989"/>
    </source>
</evidence>
<keyword evidence="8" id="KW-0732">Signal</keyword>
<feature type="chain" id="PRO_5042140730" description="Gustatory receptor" evidence="8">
    <location>
        <begin position="20"/>
        <end position="442"/>
    </location>
</feature>
<feature type="compositionally biased region" description="Low complexity" evidence="6">
    <location>
        <begin position="88"/>
        <end position="97"/>
    </location>
</feature>
<feature type="region of interest" description="Disordered" evidence="6">
    <location>
        <begin position="39"/>
        <end position="97"/>
    </location>
</feature>
<evidence type="ECO:0000313" key="9">
    <source>
        <dbReference type="EMBL" id="KAK4316840.1"/>
    </source>
</evidence>
<dbReference type="Proteomes" id="UP001292094">
    <property type="component" value="Unassembled WGS sequence"/>
</dbReference>
<feature type="transmembrane region" description="Helical" evidence="7">
    <location>
        <begin position="168"/>
        <end position="187"/>
    </location>
</feature>
<dbReference type="InterPro" id="IPR013604">
    <property type="entry name" value="7TM_chemorcpt"/>
</dbReference>
<feature type="compositionally biased region" description="Polar residues" evidence="6">
    <location>
        <begin position="72"/>
        <end position="87"/>
    </location>
</feature>
<feature type="signal peptide" evidence="8">
    <location>
        <begin position="1"/>
        <end position="19"/>
    </location>
</feature>
<protein>
    <recommendedName>
        <fullName evidence="11">Gustatory receptor</fullName>
    </recommendedName>
</protein>
<evidence type="ECO:0008006" key="11">
    <source>
        <dbReference type="Google" id="ProtNLM"/>
    </source>
</evidence>
<dbReference type="GO" id="GO:0050909">
    <property type="term" value="P:sensory perception of taste"/>
    <property type="evidence" value="ECO:0007669"/>
    <property type="project" value="InterPro"/>
</dbReference>
<accession>A0AAE1PZU3</accession>
<feature type="transmembrane region" description="Helical" evidence="7">
    <location>
        <begin position="344"/>
        <end position="365"/>
    </location>
</feature>
<evidence type="ECO:0000256" key="8">
    <source>
        <dbReference type="SAM" id="SignalP"/>
    </source>
</evidence>
<name>A0AAE1PZU3_9EUCA</name>